<protein>
    <submittedName>
        <fullName evidence="2">Uncharacterized protein</fullName>
    </submittedName>
</protein>
<evidence type="ECO:0000313" key="4">
    <source>
        <dbReference type="Proteomes" id="UP000242855"/>
    </source>
</evidence>
<keyword evidence="3" id="KW-1185">Reference proteome</keyword>
<reference evidence="3" key="1">
    <citation type="submission" date="2015-01" db="EMBL/GenBank/DDBJ databases">
        <authorList>
            <person name="MANFREDI Pablo"/>
        </authorList>
    </citation>
    <scope>NUCLEOTIDE SEQUENCE [LARGE SCALE GENOMIC DNA]</scope>
    <source>
        <strain evidence="3">Ccyn2B</strain>
    </source>
</reference>
<sequence length="254" mass="29863">MKNNNLVALDMSKLHNVELYQLMSRFLDDFFKSNLDLEKDGDFKRLIESLKTQLPIFNAASNQLRANNDSSKIRNADNERGSAFKSLKNALRAYQSTKEANEKEAYDAINLVLSEYKGLESSSYEVQTNRIVNLVERLKSDTYKKHIKELSIEKFVTRLENSNTHFDELFAKRSFEGSQKQNYDTKIIRKSILEDYRKLVNYVYAIAEVREDNFYKDTLVIINNSRRYFADTILSRRTKKKDTKKENKQDKTEM</sequence>
<evidence type="ECO:0000313" key="3">
    <source>
        <dbReference type="Proteomes" id="UP000038055"/>
    </source>
</evidence>
<name>A0A0B7HCE1_9FLAO</name>
<dbReference type="EMBL" id="CDOD01000021">
    <property type="protein sequence ID" value="CEN35592.1"/>
    <property type="molecule type" value="Genomic_DNA"/>
</dbReference>
<dbReference type="KEGG" id="ccyn:CGC48_05735"/>
<accession>A0A0B7HCE1</accession>
<dbReference type="eggNOG" id="ENOG50329HX">
    <property type="taxonomic scope" value="Bacteria"/>
</dbReference>
<gene>
    <name evidence="2" type="ORF">CCYN2B_280004</name>
    <name evidence="1" type="ORF">CGC48_05735</name>
</gene>
<dbReference type="Proteomes" id="UP000242855">
    <property type="component" value="Chromosome"/>
</dbReference>
<organism evidence="2 3">
    <name type="scientific">Capnocytophaga cynodegmi</name>
    <dbReference type="NCBI Taxonomy" id="28189"/>
    <lineage>
        <taxon>Bacteria</taxon>
        <taxon>Pseudomonadati</taxon>
        <taxon>Bacteroidota</taxon>
        <taxon>Flavobacteriia</taxon>
        <taxon>Flavobacteriales</taxon>
        <taxon>Flavobacteriaceae</taxon>
        <taxon>Capnocytophaga</taxon>
    </lineage>
</organism>
<dbReference type="GeneID" id="96781295"/>
<dbReference type="InterPro" id="IPR046228">
    <property type="entry name" value="DUF6261"/>
</dbReference>
<dbReference type="Pfam" id="PF19775">
    <property type="entry name" value="DUF6261"/>
    <property type="match status" value="1"/>
</dbReference>
<dbReference type="AlphaFoldDB" id="A0A0B7HCE1"/>
<evidence type="ECO:0000313" key="1">
    <source>
        <dbReference type="EMBL" id="ATA68174.1"/>
    </source>
</evidence>
<dbReference type="Proteomes" id="UP000038055">
    <property type="component" value="Unassembled WGS sequence"/>
</dbReference>
<reference evidence="1 4" key="3">
    <citation type="journal article" date="2017" name="Genome Announc.">
        <title>Twelve Complete Reference Genomes of Clinical Isolates in the Capnocytophaga Genus.</title>
        <authorList>
            <person name="Villarma A."/>
            <person name="Gulvik C.A."/>
            <person name="Rowe L.A."/>
            <person name="Sheth M."/>
            <person name="Juieng P."/>
            <person name="Nicholson A.C."/>
            <person name="Loparev V.N."/>
            <person name="McQuiston J.R."/>
        </authorList>
    </citation>
    <scope>NUCLEOTIDE SEQUENCE [LARGE SCALE GENOMIC DNA]</scope>
    <source>
        <strain evidence="1 4">G7591</strain>
    </source>
</reference>
<dbReference type="EMBL" id="CP022378">
    <property type="protein sequence ID" value="ATA68174.1"/>
    <property type="molecule type" value="Genomic_DNA"/>
</dbReference>
<reference evidence="2" key="2">
    <citation type="submission" date="2015-01" db="EMBL/GenBank/DDBJ databases">
        <authorList>
            <person name="Xiang T."/>
            <person name="Song Y."/>
            <person name="Huang L."/>
            <person name="Wang B."/>
            <person name="Wu P."/>
        </authorList>
    </citation>
    <scope>NUCLEOTIDE SEQUENCE [LARGE SCALE GENOMIC DNA]</scope>
    <source>
        <strain evidence="2">Ccyn2B</strain>
    </source>
</reference>
<evidence type="ECO:0000313" key="2">
    <source>
        <dbReference type="EMBL" id="CEN35592.1"/>
    </source>
</evidence>
<dbReference type="RefSeq" id="WP_041992020.1">
    <property type="nucleotide sequence ID" value="NZ_BOQH01000002.1"/>
</dbReference>
<proteinExistence type="predicted"/>
<dbReference type="STRING" id="28189.CCYN74_50032"/>